<dbReference type="PANTHER" id="PTHR21230:SF26">
    <property type="entry name" value="VESICLE TRANSPORT THROUGH INTERACTION WITH T-SNARES HOMOLOG 1A"/>
    <property type="match status" value="1"/>
</dbReference>
<dbReference type="SUPFAM" id="SSF58038">
    <property type="entry name" value="SNARE fusion complex"/>
    <property type="match status" value="1"/>
</dbReference>
<dbReference type="InterPro" id="IPR027027">
    <property type="entry name" value="GOSR2/Membrin/Bos1"/>
</dbReference>
<evidence type="ECO:0000256" key="7">
    <source>
        <dbReference type="ARBA" id="ARBA00023054"/>
    </source>
</evidence>
<keyword evidence="8 10" id="KW-0472">Membrane</keyword>
<dbReference type="GO" id="GO:0042147">
    <property type="term" value="P:retrograde transport, endosome to Golgi"/>
    <property type="evidence" value="ECO:0007669"/>
    <property type="project" value="TreeGrafter"/>
</dbReference>
<organism evidence="13 14">
    <name type="scientific">Sungouiella intermedia</name>
    <dbReference type="NCBI Taxonomy" id="45354"/>
    <lineage>
        <taxon>Eukaryota</taxon>
        <taxon>Fungi</taxon>
        <taxon>Dikarya</taxon>
        <taxon>Ascomycota</taxon>
        <taxon>Saccharomycotina</taxon>
        <taxon>Pichiomycetes</taxon>
        <taxon>Metschnikowiaceae</taxon>
        <taxon>Sungouiella</taxon>
    </lineage>
</organism>
<keyword evidence="7" id="KW-0175">Coiled coil</keyword>
<dbReference type="CDD" id="cd15862">
    <property type="entry name" value="SNARE_Vti1"/>
    <property type="match status" value="1"/>
</dbReference>
<evidence type="ECO:0000313" key="12">
    <source>
        <dbReference type="EMBL" id="SGZ51850.1"/>
    </source>
</evidence>
<evidence type="ECO:0000256" key="4">
    <source>
        <dbReference type="ARBA" id="ARBA00022692"/>
    </source>
</evidence>
<dbReference type="Proteomes" id="UP000182334">
    <property type="component" value="Chromosome III"/>
</dbReference>
<dbReference type="EMBL" id="LT635758">
    <property type="protein sequence ID" value="SGZ51850.1"/>
    <property type="molecule type" value="Genomic_DNA"/>
</dbReference>
<dbReference type="Gene3D" id="1.20.58.400">
    <property type="entry name" value="t-snare proteins"/>
    <property type="match status" value="1"/>
</dbReference>
<evidence type="ECO:0000259" key="11">
    <source>
        <dbReference type="SMART" id="SM00397"/>
    </source>
</evidence>
<dbReference type="InterPro" id="IPR007705">
    <property type="entry name" value="Vesicle_trsprt_v-SNARE_N"/>
</dbReference>
<dbReference type="GO" id="GO:0012507">
    <property type="term" value="C:ER to Golgi transport vesicle membrane"/>
    <property type="evidence" value="ECO:0007669"/>
    <property type="project" value="TreeGrafter"/>
</dbReference>
<dbReference type="PIRSF" id="PIRSF028865">
    <property type="entry name" value="Membrin-2"/>
    <property type="match status" value="1"/>
</dbReference>
<accession>A0A1L0D6H4</accession>
<evidence type="ECO:0000256" key="1">
    <source>
        <dbReference type="ARBA" id="ARBA00004409"/>
    </source>
</evidence>
<dbReference type="Proteomes" id="UP000182259">
    <property type="component" value="Chromosome II"/>
</dbReference>
<dbReference type="GO" id="GO:0016236">
    <property type="term" value="P:macroautophagy"/>
    <property type="evidence" value="ECO:0007669"/>
    <property type="project" value="TreeGrafter"/>
</dbReference>
<dbReference type="AlphaFoldDB" id="A0A1L0D6H4"/>
<dbReference type="EMBL" id="LT635765">
    <property type="protein sequence ID" value="SGZ52116.1"/>
    <property type="molecule type" value="Genomic_DNA"/>
</dbReference>
<comment type="similarity">
    <text evidence="2">Belongs to the VTI1 family.</text>
</comment>
<dbReference type="InterPro" id="IPR000727">
    <property type="entry name" value="T_SNARE_dom"/>
</dbReference>
<evidence type="ECO:0000256" key="10">
    <source>
        <dbReference type="SAM" id="Phobius"/>
    </source>
</evidence>
<feature type="transmembrane region" description="Helical" evidence="10">
    <location>
        <begin position="196"/>
        <end position="215"/>
    </location>
</feature>
<dbReference type="GO" id="GO:0005484">
    <property type="term" value="F:SNAP receptor activity"/>
    <property type="evidence" value="ECO:0007669"/>
    <property type="project" value="InterPro"/>
</dbReference>
<evidence type="ECO:0000313" key="14">
    <source>
        <dbReference type="Proteomes" id="UP000182259"/>
    </source>
</evidence>
<evidence type="ECO:0000313" key="15">
    <source>
        <dbReference type="Proteomes" id="UP000182334"/>
    </source>
</evidence>
<reference evidence="14 15" key="1">
    <citation type="submission" date="2016-10" db="EMBL/GenBank/DDBJ databases">
        <authorList>
            <person name="de Groot N.N."/>
        </authorList>
    </citation>
    <scope>NUCLEOTIDE SEQUENCE [LARGE SCALE GENOMIC DNA]</scope>
    <source>
        <strain evidence="12 15">CBS 141442</strain>
        <strain evidence="13 14">PYCC 4715</strain>
    </source>
</reference>
<dbReference type="InterPro" id="IPR010989">
    <property type="entry name" value="SNARE"/>
</dbReference>
<dbReference type="Gene3D" id="1.20.5.110">
    <property type="match status" value="1"/>
</dbReference>
<dbReference type="GO" id="GO:0031902">
    <property type="term" value="C:late endosome membrane"/>
    <property type="evidence" value="ECO:0007669"/>
    <property type="project" value="TreeGrafter"/>
</dbReference>
<feature type="domain" description="T-SNARE coiled-coil homology" evidence="11">
    <location>
        <begin position="120"/>
        <end position="187"/>
    </location>
</feature>
<dbReference type="GO" id="GO:0005789">
    <property type="term" value="C:endoplasmic reticulum membrane"/>
    <property type="evidence" value="ECO:0007669"/>
    <property type="project" value="TreeGrafter"/>
</dbReference>
<dbReference type="SMART" id="SM00397">
    <property type="entry name" value="t_SNARE"/>
    <property type="match status" value="1"/>
</dbReference>
<keyword evidence="5" id="KW-0653">Protein transport</keyword>
<dbReference type="FunFam" id="1.20.5.110:FF:000002">
    <property type="entry name" value="Vesicle transport through interaction with t-SNAREsB"/>
    <property type="match status" value="1"/>
</dbReference>
<dbReference type="STRING" id="45354.A0A1L0D6H4"/>
<comment type="subcellular location">
    <subcellularLocation>
        <location evidence="1">Golgi apparatus membrane</location>
        <topology evidence="1">Single-pass type IV membrane protein</topology>
    </subcellularLocation>
</comment>
<evidence type="ECO:0000256" key="5">
    <source>
        <dbReference type="ARBA" id="ARBA00022927"/>
    </source>
</evidence>
<evidence type="ECO:0000256" key="3">
    <source>
        <dbReference type="ARBA" id="ARBA00022448"/>
    </source>
</evidence>
<keyword evidence="4 10" id="KW-0812">Transmembrane</keyword>
<dbReference type="GO" id="GO:0006891">
    <property type="term" value="P:intra-Golgi vesicle-mediated transport"/>
    <property type="evidence" value="ECO:0007669"/>
    <property type="project" value="TreeGrafter"/>
</dbReference>
<evidence type="ECO:0000313" key="13">
    <source>
        <dbReference type="EMBL" id="SGZ52116.1"/>
    </source>
</evidence>
<dbReference type="Pfam" id="PF12352">
    <property type="entry name" value="V-SNARE_C"/>
    <property type="match status" value="1"/>
</dbReference>
<feature type="region of interest" description="Disordered" evidence="9">
    <location>
        <begin position="100"/>
        <end position="133"/>
    </location>
</feature>
<dbReference type="PANTHER" id="PTHR21230">
    <property type="entry name" value="VESICLE TRANSPORT V-SNARE PROTEIN VTI1-RELATED"/>
    <property type="match status" value="1"/>
</dbReference>
<evidence type="ECO:0000256" key="6">
    <source>
        <dbReference type="ARBA" id="ARBA00022989"/>
    </source>
</evidence>
<dbReference type="Pfam" id="PF05008">
    <property type="entry name" value="V-SNARE"/>
    <property type="match status" value="1"/>
</dbReference>
<feature type="compositionally biased region" description="Polar residues" evidence="9">
    <location>
        <begin position="113"/>
        <end position="126"/>
    </location>
</feature>
<dbReference type="SUPFAM" id="SSF47661">
    <property type="entry name" value="t-snare proteins"/>
    <property type="match status" value="1"/>
</dbReference>
<dbReference type="OrthoDB" id="430637at2759"/>
<keyword evidence="3" id="KW-0813">Transport</keyword>
<evidence type="ECO:0000256" key="2">
    <source>
        <dbReference type="ARBA" id="ARBA00006108"/>
    </source>
</evidence>
<gene>
    <name evidence="13" type="ORF">SAMEA4029009_CIC11G00000000726</name>
    <name evidence="12" type="ORF">SAMEA4029010_CIC11G00000000913</name>
</gene>
<protein>
    <submittedName>
        <fullName evidence="13">CIC11C00000000726</fullName>
    </submittedName>
    <submittedName>
        <fullName evidence="12">CIC11C00000000913</fullName>
    </submittedName>
</protein>
<dbReference type="GO" id="GO:0000149">
    <property type="term" value="F:SNARE binding"/>
    <property type="evidence" value="ECO:0007669"/>
    <property type="project" value="TreeGrafter"/>
</dbReference>
<evidence type="ECO:0000256" key="8">
    <source>
        <dbReference type="ARBA" id="ARBA00023136"/>
    </source>
</evidence>
<keyword evidence="6 10" id="KW-1133">Transmembrane helix</keyword>
<dbReference type="GO" id="GO:0006886">
    <property type="term" value="P:intracellular protein transport"/>
    <property type="evidence" value="ECO:0007669"/>
    <property type="project" value="InterPro"/>
</dbReference>
<dbReference type="GO" id="GO:0048280">
    <property type="term" value="P:vesicle fusion with Golgi apparatus"/>
    <property type="evidence" value="ECO:0007669"/>
    <property type="project" value="TreeGrafter"/>
</dbReference>
<evidence type="ECO:0000256" key="9">
    <source>
        <dbReference type="SAM" id="MobiDB-lite"/>
    </source>
</evidence>
<dbReference type="GO" id="GO:0031201">
    <property type="term" value="C:SNARE complex"/>
    <property type="evidence" value="ECO:0007669"/>
    <property type="project" value="TreeGrafter"/>
</dbReference>
<dbReference type="GO" id="GO:0000139">
    <property type="term" value="C:Golgi membrane"/>
    <property type="evidence" value="ECO:0007669"/>
    <property type="project" value="UniProtKB-SubCell"/>
</dbReference>
<dbReference type="GO" id="GO:0006896">
    <property type="term" value="P:Golgi to vacuole transport"/>
    <property type="evidence" value="ECO:0007669"/>
    <property type="project" value="TreeGrafter"/>
</dbReference>
<sequence length="218" mass="24792">MSDLFATYESDFQLAIQDAKAKFATANSASGPQRRNALQAIEHATDEALEVLDQMNIEVQSLPANQRLTYNVRIRQYKAEVEENKTRLKQLLDEEDRSQLFGNRYTDDDDDSGANSQRKQLLSNNASLERSSDRLRDSQRIALETESIGGNILNDLRAQREQISNARNTLLTADTYVDKSVQTLKLMTRRITANKFISYAIIAVLILLIFLVLASKFW</sequence>
<keyword evidence="15" id="KW-1185">Reference proteome</keyword>
<proteinExistence type="inferred from homology"/>
<dbReference type="InterPro" id="IPR038407">
    <property type="entry name" value="v-SNARE_N_sf"/>
</dbReference>
<name>A0A1L0D6H4_9ASCO</name>
<dbReference type="GO" id="GO:0005829">
    <property type="term" value="C:cytosol"/>
    <property type="evidence" value="ECO:0007669"/>
    <property type="project" value="GOC"/>
</dbReference>